<evidence type="ECO:0000256" key="4">
    <source>
        <dbReference type="ARBA" id="ARBA00023163"/>
    </source>
</evidence>
<organism evidence="7 8">
    <name type="scientific">Kingdonia uniflora</name>
    <dbReference type="NCBI Taxonomy" id="39325"/>
    <lineage>
        <taxon>Eukaryota</taxon>
        <taxon>Viridiplantae</taxon>
        <taxon>Streptophyta</taxon>
        <taxon>Embryophyta</taxon>
        <taxon>Tracheophyta</taxon>
        <taxon>Spermatophyta</taxon>
        <taxon>Magnoliopsida</taxon>
        <taxon>Ranunculales</taxon>
        <taxon>Circaeasteraceae</taxon>
        <taxon>Kingdonia</taxon>
    </lineage>
</organism>
<feature type="domain" description="TF-B3" evidence="6">
    <location>
        <begin position="296"/>
        <end position="388"/>
    </location>
</feature>
<dbReference type="Pfam" id="PF02362">
    <property type="entry name" value="B3"/>
    <property type="match status" value="2"/>
</dbReference>
<keyword evidence="4" id="KW-0804">Transcription</keyword>
<dbReference type="PROSITE" id="PS50863">
    <property type="entry name" value="B3"/>
    <property type="match status" value="2"/>
</dbReference>
<protein>
    <recommendedName>
        <fullName evidence="6">TF-B3 domain-containing protein</fullName>
    </recommendedName>
</protein>
<dbReference type="InterPro" id="IPR003340">
    <property type="entry name" value="B3_DNA-bd"/>
</dbReference>
<dbReference type="GO" id="GO:0005634">
    <property type="term" value="C:nucleus"/>
    <property type="evidence" value="ECO:0007669"/>
    <property type="project" value="UniProtKB-SubCell"/>
</dbReference>
<evidence type="ECO:0000256" key="2">
    <source>
        <dbReference type="ARBA" id="ARBA00023015"/>
    </source>
</evidence>
<evidence type="ECO:0000256" key="3">
    <source>
        <dbReference type="ARBA" id="ARBA00023125"/>
    </source>
</evidence>
<dbReference type="GO" id="GO:0003677">
    <property type="term" value="F:DNA binding"/>
    <property type="evidence" value="ECO:0007669"/>
    <property type="project" value="UniProtKB-KW"/>
</dbReference>
<dbReference type="Proteomes" id="UP000541444">
    <property type="component" value="Unassembled WGS sequence"/>
</dbReference>
<accession>A0A7J7PCD4</accession>
<dbReference type="EMBL" id="JACGCM010000004">
    <property type="protein sequence ID" value="KAF6177079.1"/>
    <property type="molecule type" value="Genomic_DNA"/>
</dbReference>
<dbReference type="SMART" id="SM01019">
    <property type="entry name" value="B3"/>
    <property type="match status" value="2"/>
</dbReference>
<evidence type="ECO:0000256" key="5">
    <source>
        <dbReference type="ARBA" id="ARBA00023242"/>
    </source>
</evidence>
<dbReference type="PANTHER" id="PTHR31920">
    <property type="entry name" value="B3 DOMAIN-CONTAINING"/>
    <property type="match status" value="1"/>
</dbReference>
<evidence type="ECO:0000259" key="6">
    <source>
        <dbReference type="PROSITE" id="PS50863"/>
    </source>
</evidence>
<dbReference type="PANTHER" id="PTHR31920:SF149">
    <property type="entry name" value="B3 DOMAIN-CONTAINING PROTEIN OS01G0723500-LIKE ISOFORM X1"/>
    <property type="match status" value="1"/>
</dbReference>
<sequence length="388" mass="44340">MGTNPKGRSSKPSFFKVLVGDFSKQLSIPSAFIKHFNGKLLRKSFLRGPTGKSWPISMKKVNDDLFIHEGWQAFVRDHSLEIGDFLVFRYSGNSKFSVKMYDRTCCEKMSLADENVDRTNSCMDKSKHKQTAGLVCCVNVTTYRKKEQSCPTKQYVSKEVKSMRAPIIKVERKGATEILCSGKSIKRNLRYPATDEIKEENKTACFMNSDNKRDIMTEGEDCFSAVCKTSRKYRMTAPRDLEAKLDLKRKASVMLQDPQGKSWPVGITAWIDGRTNLAKESPICQKSQRSGIKHPSFTVKMSRTYLRRKQVYIPASFYKKNLTNKQKKFKLRGPDGRMWKAEFSFGRAAYVSGGWSAFLVEYSIQEDNICLFELLKITDKVLLQVSIS</sequence>
<comment type="subcellular location">
    <subcellularLocation>
        <location evidence="1">Nucleus</location>
    </subcellularLocation>
</comment>
<dbReference type="CDD" id="cd10017">
    <property type="entry name" value="B3_DNA"/>
    <property type="match status" value="2"/>
</dbReference>
<proteinExistence type="predicted"/>
<dbReference type="InterPro" id="IPR050655">
    <property type="entry name" value="Plant_B3_domain"/>
</dbReference>
<keyword evidence="3" id="KW-0238">DNA-binding</keyword>
<keyword evidence="2" id="KW-0805">Transcription regulation</keyword>
<dbReference type="OrthoDB" id="1183279at2759"/>
<evidence type="ECO:0000256" key="1">
    <source>
        <dbReference type="ARBA" id="ARBA00004123"/>
    </source>
</evidence>
<feature type="domain" description="TF-B3" evidence="6">
    <location>
        <begin position="11"/>
        <end position="104"/>
    </location>
</feature>
<keyword evidence="5" id="KW-0539">Nucleus</keyword>
<gene>
    <name evidence="7" type="ORF">GIB67_015954</name>
</gene>
<reference evidence="7 8" key="1">
    <citation type="journal article" date="2020" name="IScience">
        <title>Genome Sequencing of the Endangered Kingdonia uniflora (Circaeasteraceae, Ranunculales) Reveals Potential Mechanisms of Evolutionary Specialization.</title>
        <authorList>
            <person name="Sun Y."/>
            <person name="Deng T."/>
            <person name="Zhang A."/>
            <person name="Moore M.J."/>
            <person name="Landis J.B."/>
            <person name="Lin N."/>
            <person name="Zhang H."/>
            <person name="Zhang X."/>
            <person name="Huang J."/>
            <person name="Zhang X."/>
            <person name="Sun H."/>
            <person name="Wang H."/>
        </authorList>
    </citation>
    <scope>NUCLEOTIDE SEQUENCE [LARGE SCALE GENOMIC DNA]</scope>
    <source>
        <strain evidence="7">TB1705</strain>
        <tissue evidence="7">Leaf</tissue>
    </source>
</reference>
<name>A0A7J7PCD4_9MAGN</name>
<keyword evidence="8" id="KW-1185">Reference proteome</keyword>
<dbReference type="Gene3D" id="2.40.330.10">
    <property type="entry name" value="DNA-binding pseudobarrel domain"/>
    <property type="match status" value="2"/>
</dbReference>
<comment type="caution">
    <text evidence="7">The sequence shown here is derived from an EMBL/GenBank/DDBJ whole genome shotgun (WGS) entry which is preliminary data.</text>
</comment>
<dbReference type="SUPFAM" id="SSF101936">
    <property type="entry name" value="DNA-binding pseudobarrel domain"/>
    <property type="match status" value="2"/>
</dbReference>
<dbReference type="AlphaFoldDB" id="A0A7J7PCD4"/>
<dbReference type="InterPro" id="IPR015300">
    <property type="entry name" value="DNA-bd_pseudobarrel_sf"/>
</dbReference>
<evidence type="ECO:0000313" key="8">
    <source>
        <dbReference type="Proteomes" id="UP000541444"/>
    </source>
</evidence>
<evidence type="ECO:0000313" key="7">
    <source>
        <dbReference type="EMBL" id="KAF6177079.1"/>
    </source>
</evidence>